<feature type="compositionally biased region" description="Acidic residues" evidence="1">
    <location>
        <begin position="950"/>
        <end position="959"/>
    </location>
</feature>
<feature type="compositionally biased region" description="Low complexity" evidence="1">
    <location>
        <begin position="789"/>
        <end position="811"/>
    </location>
</feature>
<feature type="compositionally biased region" description="Basic and acidic residues" evidence="1">
    <location>
        <begin position="934"/>
        <end position="949"/>
    </location>
</feature>
<reference evidence="2 3" key="1">
    <citation type="journal article" date="2012" name="BMC Genomics">
        <title>Sequencing the genome of Marssonina brunnea reveals fungus-poplar co-evolution.</title>
        <authorList>
            <person name="Zhu S."/>
            <person name="Cao Y.-Z."/>
            <person name="Jiang C."/>
            <person name="Tan B.-Y."/>
            <person name="Wang Z."/>
            <person name="Feng S."/>
            <person name="Zhang L."/>
            <person name="Su X.-H."/>
            <person name="Brejova B."/>
            <person name="Vinar T."/>
            <person name="Xu M."/>
            <person name="Wang M.-X."/>
            <person name="Zhang S.-G."/>
            <person name="Huang M.-R."/>
            <person name="Wu R."/>
            <person name="Zhou Y."/>
        </authorList>
    </citation>
    <scope>NUCLEOTIDE SEQUENCE [LARGE SCALE GENOMIC DNA]</scope>
    <source>
        <strain evidence="2 3">MB_m1</strain>
    </source>
</reference>
<dbReference type="GeneID" id="18765856"/>
<feature type="compositionally biased region" description="Basic and acidic residues" evidence="1">
    <location>
        <begin position="394"/>
        <end position="415"/>
    </location>
</feature>
<feature type="compositionally biased region" description="Low complexity" evidence="1">
    <location>
        <begin position="891"/>
        <end position="929"/>
    </location>
</feature>
<feature type="region of interest" description="Disordered" evidence="1">
    <location>
        <begin position="891"/>
        <end position="959"/>
    </location>
</feature>
<dbReference type="AlphaFoldDB" id="K1WTH4"/>
<feature type="compositionally biased region" description="Low complexity" evidence="1">
    <location>
        <begin position="843"/>
        <end position="860"/>
    </location>
</feature>
<dbReference type="OrthoDB" id="10639637at2759"/>
<feature type="compositionally biased region" description="Low complexity" evidence="1">
    <location>
        <begin position="250"/>
        <end position="261"/>
    </location>
</feature>
<dbReference type="InParanoid" id="K1WTH4"/>
<dbReference type="KEGG" id="mbe:MBM_09921"/>
<keyword evidence="3" id="KW-1185">Reference proteome</keyword>
<dbReference type="HOGENOM" id="CLU_307969_0_0_1"/>
<proteinExistence type="predicted"/>
<feature type="compositionally biased region" description="Polar residues" evidence="1">
    <location>
        <begin position="559"/>
        <end position="569"/>
    </location>
</feature>
<accession>K1WTH4</accession>
<organism evidence="2 3">
    <name type="scientific">Marssonina brunnea f. sp. multigermtubi (strain MB_m1)</name>
    <name type="common">Marssonina leaf spot fungus</name>
    <dbReference type="NCBI Taxonomy" id="1072389"/>
    <lineage>
        <taxon>Eukaryota</taxon>
        <taxon>Fungi</taxon>
        <taxon>Dikarya</taxon>
        <taxon>Ascomycota</taxon>
        <taxon>Pezizomycotina</taxon>
        <taxon>Leotiomycetes</taxon>
        <taxon>Helotiales</taxon>
        <taxon>Drepanopezizaceae</taxon>
        <taxon>Drepanopeziza</taxon>
    </lineage>
</organism>
<feature type="compositionally biased region" description="Low complexity" evidence="1">
    <location>
        <begin position="502"/>
        <end position="514"/>
    </location>
</feature>
<gene>
    <name evidence="2" type="ORF">MBM_09921</name>
</gene>
<feature type="region of interest" description="Disordered" evidence="1">
    <location>
        <begin position="789"/>
        <end position="879"/>
    </location>
</feature>
<evidence type="ECO:0000313" key="2">
    <source>
        <dbReference type="EMBL" id="EKD11898.1"/>
    </source>
</evidence>
<name>K1WTH4_MARBU</name>
<sequence>MSRPQLIGLPNHPDFDPMVLAAVEQEWVLHAASEKLHTRWVAVYNQVGRMVNVARQLEGVRTSIADKAGPMDPATNLFSYYAKPHLRILTVEDMAEAIYRHWLDRPDRQTIDPFYRMINRTYDGPRKEDATWLIRKIKEKTKERDDGVLRNRQPGATRSNLPAATSASSATQVSHNRRPGAAVSNSSTTTSALPVAQTFQSHPIPQTSHHRVGSVPNRTDRSFHTPVSTAPITATATVDAALVSTNITSNRSSAAPATNATTPPPDRYAVQSSAAPISPLGSADLTPSRTTREVSSSNSRHRPEVTDFTTPELESHDRSANSPKKTARPAQRSAPGPVLKSTTGNYDGGGPVRPAGQNGFDSADSLDRDVDTTGILPKRPSAPAQRATYQPGSKGKETERHVDNDGRFTHPDRKLPASTQGFDEDATSSGDRYATRNFERGTIMTSPAPKPLHQEEIWSMKSPRTRSTNNLNNSFFSQPDSPITTSSSNNIAHAHAHPHAPAPASLLLPAHSSLPPKPPTMAPTRPTRTARKGPRERNRGRQYQSRDHNRGDNRGKGNTPKTAAATDSTSHLFANARPEPAMYTPEWELRQRSVVPGCNHNNRFKEDTAHDKITSAVNNAKRASAAASRLGGPPLSAPAGGLNSDLLGDAADAADGGRTDAARRSPSGLGLPGPAADTGMEMGTGKRSSANSSRQHGGGSGSFNPSPPPASSHQPDDMTLFRSSSGAVGVMATGRDVNLGREWPSTSSSRFGRLDGDGGDDMTTSRGGDSGSGGAYGAYGFGDNSTSGSASGFGTTNSNNDNAAAAAATSPAHHRPNQQQRWSRSQPFRDRGRGRIQSRPSRGRIQSHSQSQSQSRSGGSHYRPRAHRQGQPRSHPHSSAFAAAVAAITTGTTPTPTATPTTTGTGTGTTPTGTEHQQQHQQAVTATPTPDTHLPTHDYDHDYDHNHDYDYEDEDDMME</sequence>
<dbReference type="OMA" id="QTWLMIG"/>
<feature type="region of interest" description="Disordered" evidence="1">
    <location>
        <begin position="648"/>
        <end position="721"/>
    </location>
</feature>
<feature type="compositionally biased region" description="Polar residues" evidence="1">
    <location>
        <begin position="686"/>
        <end position="695"/>
    </location>
</feature>
<feature type="compositionally biased region" description="Polar residues" evidence="1">
    <location>
        <begin position="197"/>
        <end position="207"/>
    </location>
</feature>
<feature type="region of interest" description="Disordered" evidence="1">
    <location>
        <begin position="143"/>
        <end position="228"/>
    </location>
</feature>
<feature type="region of interest" description="Disordered" evidence="1">
    <location>
        <begin position="738"/>
        <end position="773"/>
    </location>
</feature>
<feature type="region of interest" description="Disordered" evidence="1">
    <location>
        <begin position="463"/>
        <end position="569"/>
    </location>
</feature>
<dbReference type="RefSeq" id="XP_007297810.1">
    <property type="nucleotide sequence ID" value="XM_007297748.1"/>
</dbReference>
<feature type="compositionally biased region" description="Basic and acidic residues" evidence="1">
    <location>
        <begin position="533"/>
        <end position="555"/>
    </location>
</feature>
<protein>
    <submittedName>
        <fullName evidence="2">Uncharacterized protein</fullName>
    </submittedName>
</protein>
<evidence type="ECO:0000256" key="1">
    <source>
        <dbReference type="SAM" id="MobiDB-lite"/>
    </source>
</evidence>
<feature type="region of interest" description="Disordered" evidence="1">
    <location>
        <begin position="624"/>
        <end position="643"/>
    </location>
</feature>
<evidence type="ECO:0000313" key="3">
    <source>
        <dbReference type="Proteomes" id="UP000006753"/>
    </source>
</evidence>
<feature type="region of interest" description="Disordered" evidence="1">
    <location>
        <begin position="250"/>
        <end position="434"/>
    </location>
</feature>
<dbReference type="Proteomes" id="UP000006753">
    <property type="component" value="Unassembled WGS sequence"/>
</dbReference>
<feature type="compositionally biased region" description="Polar residues" evidence="1">
    <location>
        <begin position="285"/>
        <end position="298"/>
    </location>
</feature>
<feature type="compositionally biased region" description="Polar residues" evidence="1">
    <location>
        <begin position="817"/>
        <end position="826"/>
    </location>
</feature>
<feature type="compositionally biased region" description="Basic residues" evidence="1">
    <location>
        <begin position="862"/>
        <end position="876"/>
    </location>
</feature>
<feature type="compositionally biased region" description="Polar residues" evidence="1">
    <location>
        <begin position="465"/>
        <end position="491"/>
    </location>
</feature>
<dbReference type="EMBL" id="JH921478">
    <property type="protein sequence ID" value="EKD11898.1"/>
    <property type="molecule type" value="Genomic_DNA"/>
</dbReference>